<sequence length="533" mass="54615">MVARYEQVRAYRFVTRRIVSAMLSGEPESNELPVRRLAMSIFGSVIVGAIVLAVVGVYGFINPSGGSPDENDIVIERESGARFVFVEGTLHPVLNFTSARLIVGSGAPRVRTMSHKSLSKLPVGLPVGIQNVPDPPPPSGALVGLPWSVCGVRVTGAAPAATRLEIGRTPAGGVALGEQAVLVSTSSSGDLPMYLLWHDRRLRITERTVLTALELASVTPLRVNTALLNSITAGPDLAALKLPGAGQPSARKVNGQTADVGSVYRSGQQYYVLTNGGLATIGAVSAALLLANGAEPVEITAAQAAQALSTGAVVEPDGFPQARPQARTDVADSTLCAQYTAAVAQGGRQQVTLAVYGPAAEQLTLDPDRTTSQTSGAQQVSVPQGGGALVRALPAPDADASSAGGTVYLVSDQGIRYALQDSENVKAMVALGYEGVAPVGVPASLLALIPQGPALDPAAARSFATARPAGTGSSTPSAKPTSTSSAKATQSPTASKPPSKPPSSPNPSSSRRRATPGRRRSGRVDRTGADQVP</sequence>
<evidence type="ECO:0000256" key="1">
    <source>
        <dbReference type="ARBA" id="ARBA00004162"/>
    </source>
</evidence>
<dbReference type="AlphaFoldDB" id="A0A917WI43"/>
<dbReference type="Gene3D" id="3.30.2390.20">
    <property type="entry name" value="Type VII secretion system EccB, repeat 1 domain"/>
    <property type="match status" value="1"/>
</dbReference>
<dbReference type="GO" id="GO:0005576">
    <property type="term" value="C:extracellular region"/>
    <property type="evidence" value="ECO:0007669"/>
    <property type="project" value="TreeGrafter"/>
</dbReference>
<evidence type="ECO:0000256" key="8">
    <source>
        <dbReference type="ARBA" id="ARBA00022989"/>
    </source>
</evidence>
<evidence type="ECO:0000313" key="12">
    <source>
        <dbReference type="EMBL" id="GGM05737.1"/>
    </source>
</evidence>
<evidence type="ECO:0000256" key="5">
    <source>
        <dbReference type="ARBA" id="ARBA00022741"/>
    </source>
</evidence>
<dbReference type="InterPro" id="IPR044857">
    <property type="entry name" value="T7SS_EccB_R1"/>
</dbReference>
<keyword evidence="6" id="KW-0378">Hydrolase</keyword>
<dbReference type="NCBIfam" id="TIGR03919">
    <property type="entry name" value="T7SS_EccB"/>
    <property type="match status" value="1"/>
</dbReference>
<gene>
    <name evidence="12" type="ORF">GCM10007977_003590</name>
</gene>
<keyword evidence="5" id="KW-0547">Nucleotide-binding</keyword>
<dbReference type="GO" id="GO:0016787">
    <property type="term" value="F:hydrolase activity"/>
    <property type="evidence" value="ECO:0007669"/>
    <property type="project" value="UniProtKB-KW"/>
</dbReference>
<keyword evidence="9 11" id="KW-0472">Membrane</keyword>
<comment type="caution">
    <text evidence="12">The sequence shown here is derived from an EMBL/GenBank/DDBJ whole genome shotgun (WGS) entry which is preliminary data.</text>
</comment>
<feature type="region of interest" description="Disordered" evidence="10">
    <location>
        <begin position="465"/>
        <end position="533"/>
    </location>
</feature>
<feature type="transmembrane region" description="Helical" evidence="11">
    <location>
        <begin position="37"/>
        <end position="61"/>
    </location>
</feature>
<proteinExistence type="inferred from homology"/>
<evidence type="ECO:0000313" key="13">
    <source>
        <dbReference type="Proteomes" id="UP000642070"/>
    </source>
</evidence>
<dbReference type="PANTHER" id="PTHR40765:SF2">
    <property type="entry name" value="ESX-2 SECRETION SYSTEM ATPASE ECCB2"/>
    <property type="match status" value="1"/>
</dbReference>
<protein>
    <submittedName>
        <fullName evidence="12">Type VII secretion protein EccB</fullName>
    </submittedName>
</protein>
<dbReference type="PANTHER" id="PTHR40765">
    <property type="entry name" value="ESX-2 SECRETION SYSTEM ATPASE ECCB2"/>
    <property type="match status" value="1"/>
</dbReference>
<keyword evidence="3" id="KW-1003">Cell membrane</keyword>
<organism evidence="12 13">
    <name type="scientific">Dactylosporangium sucinum</name>
    <dbReference type="NCBI Taxonomy" id="1424081"/>
    <lineage>
        <taxon>Bacteria</taxon>
        <taxon>Bacillati</taxon>
        <taxon>Actinomycetota</taxon>
        <taxon>Actinomycetes</taxon>
        <taxon>Micromonosporales</taxon>
        <taxon>Micromonosporaceae</taxon>
        <taxon>Dactylosporangium</taxon>
    </lineage>
</organism>
<dbReference type="Gene3D" id="2.40.50.910">
    <property type="entry name" value="Type VII secretion system EccB, repeat 3 domain"/>
    <property type="match status" value="1"/>
</dbReference>
<evidence type="ECO:0000256" key="3">
    <source>
        <dbReference type="ARBA" id="ARBA00022475"/>
    </source>
</evidence>
<dbReference type="Proteomes" id="UP000642070">
    <property type="component" value="Unassembled WGS sequence"/>
</dbReference>
<feature type="compositionally biased region" description="Low complexity" evidence="10">
    <location>
        <begin position="465"/>
        <end position="497"/>
    </location>
</feature>
<dbReference type="RefSeq" id="WP_190247883.1">
    <property type="nucleotide sequence ID" value="NZ_BMPI01000002.1"/>
</dbReference>
<accession>A0A917WI43</accession>
<evidence type="ECO:0000256" key="11">
    <source>
        <dbReference type="SAM" id="Phobius"/>
    </source>
</evidence>
<evidence type="ECO:0000256" key="9">
    <source>
        <dbReference type="ARBA" id="ARBA00023136"/>
    </source>
</evidence>
<dbReference type="EMBL" id="BMPI01000002">
    <property type="protein sequence ID" value="GGM05737.1"/>
    <property type="molecule type" value="Genomic_DNA"/>
</dbReference>
<keyword evidence="7" id="KW-0067">ATP-binding</keyword>
<feature type="compositionally biased region" description="Basic residues" evidence="10">
    <location>
        <begin position="510"/>
        <end position="521"/>
    </location>
</feature>
<keyword evidence="13" id="KW-1185">Reference proteome</keyword>
<evidence type="ECO:0000256" key="7">
    <source>
        <dbReference type="ARBA" id="ARBA00022840"/>
    </source>
</evidence>
<evidence type="ECO:0000256" key="2">
    <source>
        <dbReference type="ARBA" id="ARBA00008149"/>
    </source>
</evidence>
<dbReference type="Pfam" id="PF05108">
    <property type="entry name" value="T7SS_ESX1_EccB"/>
    <property type="match status" value="1"/>
</dbReference>
<comment type="subcellular location">
    <subcellularLocation>
        <location evidence="1">Cell membrane</location>
        <topology evidence="1">Single-pass membrane protein</topology>
    </subcellularLocation>
</comment>
<dbReference type="InterPro" id="IPR042485">
    <property type="entry name" value="T7SS_EccB_R3"/>
</dbReference>
<keyword evidence="8 11" id="KW-1133">Transmembrane helix</keyword>
<keyword evidence="4 11" id="KW-0812">Transmembrane</keyword>
<name>A0A917WI43_9ACTN</name>
<dbReference type="GO" id="GO:0005886">
    <property type="term" value="C:plasma membrane"/>
    <property type="evidence" value="ECO:0007669"/>
    <property type="project" value="UniProtKB-SubCell"/>
</dbReference>
<feature type="compositionally biased region" description="Basic and acidic residues" evidence="10">
    <location>
        <begin position="522"/>
        <end position="533"/>
    </location>
</feature>
<comment type="similarity">
    <text evidence="2">Belongs to the EccB family.</text>
</comment>
<evidence type="ECO:0000256" key="10">
    <source>
        <dbReference type="SAM" id="MobiDB-lite"/>
    </source>
</evidence>
<reference evidence="12" key="1">
    <citation type="journal article" date="2014" name="Int. J. Syst. Evol. Microbiol.">
        <title>Complete genome sequence of Corynebacterium casei LMG S-19264T (=DSM 44701T), isolated from a smear-ripened cheese.</title>
        <authorList>
            <consortium name="US DOE Joint Genome Institute (JGI-PGF)"/>
            <person name="Walter F."/>
            <person name="Albersmeier A."/>
            <person name="Kalinowski J."/>
            <person name="Ruckert C."/>
        </authorList>
    </citation>
    <scope>NUCLEOTIDE SEQUENCE</scope>
    <source>
        <strain evidence="12">JCM 19831</strain>
    </source>
</reference>
<dbReference type="InterPro" id="IPR007795">
    <property type="entry name" value="T7SS_EccB"/>
</dbReference>
<evidence type="ECO:0000256" key="4">
    <source>
        <dbReference type="ARBA" id="ARBA00022692"/>
    </source>
</evidence>
<dbReference type="GO" id="GO:0005524">
    <property type="term" value="F:ATP binding"/>
    <property type="evidence" value="ECO:0007669"/>
    <property type="project" value="UniProtKB-KW"/>
</dbReference>
<evidence type="ECO:0000256" key="6">
    <source>
        <dbReference type="ARBA" id="ARBA00022801"/>
    </source>
</evidence>
<reference evidence="12" key="2">
    <citation type="submission" date="2020-09" db="EMBL/GenBank/DDBJ databases">
        <authorList>
            <person name="Sun Q."/>
            <person name="Ohkuma M."/>
        </authorList>
    </citation>
    <scope>NUCLEOTIDE SEQUENCE</scope>
    <source>
        <strain evidence="12">JCM 19831</strain>
    </source>
</reference>